<dbReference type="STRING" id="306541.SAMN05421668_10215"/>
<keyword evidence="6 7" id="KW-0472">Membrane</keyword>
<keyword evidence="4 7" id="KW-0812">Transmembrane</keyword>
<evidence type="ECO:0000259" key="8">
    <source>
        <dbReference type="Pfam" id="PF01478"/>
    </source>
</evidence>
<evidence type="ECO:0000256" key="1">
    <source>
        <dbReference type="ARBA" id="ARBA00004651"/>
    </source>
</evidence>
<dbReference type="Pfam" id="PF06750">
    <property type="entry name" value="A24_N_bact"/>
    <property type="match status" value="1"/>
</dbReference>
<dbReference type="EMBL" id="BJWJ01000005">
    <property type="protein sequence ID" value="GEM03811.1"/>
    <property type="molecule type" value="Genomic_DNA"/>
</dbReference>
<dbReference type="GO" id="GO:0004190">
    <property type="term" value="F:aspartic-type endopeptidase activity"/>
    <property type="evidence" value="ECO:0007669"/>
    <property type="project" value="InterPro"/>
</dbReference>
<feature type="transmembrane region" description="Helical" evidence="7">
    <location>
        <begin position="74"/>
        <end position="94"/>
    </location>
</feature>
<protein>
    <submittedName>
        <fullName evidence="11">Leader peptidase (Prepilin peptidase) / N-methyltransferase</fullName>
    </submittedName>
    <submittedName>
        <fullName evidence="10">Type 4 prepilin-like proteins leader peptide-processing enzyme</fullName>
    </submittedName>
</protein>
<dbReference type="AlphaFoldDB" id="A0A1I6PJ55"/>
<dbReference type="OrthoDB" id="9789291at2"/>
<evidence type="ECO:0000256" key="2">
    <source>
        <dbReference type="ARBA" id="ARBA00005801"/>
    </source>
</evidence>
<feature type="transmembrane region" description="Helical" evidence="7">
    <location>
        <begin position="179"/>
        <end position="212"/>
    </location>
</feature>
<feature type="transmembrane region" description="Helical" evidence="7">
    <location>
        <begin position="147"/>
        <end position="167"/>
    </location>
</feature>
<evidence type="ECO:0000313" key="11">
    <source>
        <dbReference type="EMBL" id="SFS40244.1"/>
    </source>
</evidence>
<name>A0A1I6PJ55_9BACI</name>
<feature type="transmembrane region" description="Helical" evidence="7">
    <location>
        <begin position="224"/>
        <end position="247"/>
    </location>
</feature>
<dbReference type="GO" id="GO:0032259">
    <property type="term" value="P:methylation"/>
    <property type="evidence" value="ECO:0007669"/>
    <property type="project" value="UniProtKB-KW"/>
</dbReference>
<dbReference type="Proteomes" id="UP000321773">
    <property type="component" value="Unassembled WGS sequence"/>
</dbReference>
<keyword evidence="5 7" id="KW-1133">Transmembrane helix</keyword>
<dbReference type="InterPro" id="IPR050882">
    <property type="entry name" value="Prepilin_peptidase/N-MTase"/>
</dbReference>
<dbReference type="GO" id="GO:0005886">
    <property type="term" value="C:plasma membrane"/>
    <property type="evidence" value="ECO:0007669"/>
    <property type="project" value="UniProtKB-SubCell"/>
</dbReference>
<gene>
    <name evidence="10" type="primary">comC</name>
    <name evidence="10" type="ORF">HMI01_07990</name>
    <name evidence="11" type="ORF">SAMN05421668_10215</name>
</gene>
<evidence type="ECO:0000256" key="4">
    <source>
        <dbReference type="ARBA" id="ARBA00022692"/>
    </source>
</evidence>
<feature type="domain" description="Prepilin peptidase A24 N-terminal" evidence="9">
    <location>
        <begin position="11"/>
        <end position="92"/>
    </location>
</feature>
<accession>A0A1I6PJ55</accession>
<dbReference type="InterPro" id="IPR000045">
    <property type="entry name" value="Prepilin_IV_endopep_pep"/>
</dbReference>
<sequence length="250" mass="27882">MTLFYSITFFIFGLVLGSFYNVVGLRVPKKNFLSHDRSYCPKCHKQLTALELIPVISFIIQRGKCRGCGTKISWMYPVIELLTGIGFMLSYIVYGLTLDTLIALVAVSLAVIIIVTDLTYFLIPNHILLFFLPLIVMLRLFEPLDPWYSSLLGALIGFGLIFVVIVLSQGGMGAGDMKYFFVLGYLFGIGGVLLIFLLSTLYGTLVNIVLLLLGKVTRKSKVPFGPYISMAALTVLFTGDAILDWYFSFF</sequence>
<keyword evidence="3" id="KW-1003">Cell membrane</keyword>
<feature type="transmembrane region" description="Helical" evidence="7">
    <location>
        <begin position="100"/>
        <end position="116"/>
    </location>
</feature>
<feature type="domain" description="Prepilin type IV endopeptidase peptidase" evidence="8">
    <location>
        <begin position="105"/>
        <end position="206"/>
    </location>
</feature>
<dbReference type="Gene3D" id="1.20.120.1220">
    <property type="match status" value="1"/>
</dbReference>
<proteinExistence type="inferred from homology"/>
<dbReference type="PANTHER" id="PTHR30487">
    <property type="entry name" value="TYPE 4 PREPILIN-LIKE PROTEINS LEADER PEPTIDE-PROCESSING ENZYME"/>
    <property type="match status" value="1"/>
</dbReference>
<evidence type="ECO:0000313" key="12">
    <source>
        <dbReference type="Proteomes" id="UP000199139"/>
    </source>
</evidence>
<evidence type="ECO:0000256" key="7">
    <source>
        <dbReference type="SAM" id="Phobius"/>
    </source>
</evidence>
<reference evidence="10 13" key="2">
    <citation type="submission" date="2019-07" db="EMBL/GenBank/DDBJ databases">
        <title>Whole genome shotgun sequence of Halolactibacillus miurensis NBRC 100873.</title>
        <authorList>
            <person name="Hosoyama A."/>
            <person name="Uohara A."/>
            <person name="Ohji S."/>
            <person name="Ichikawa N."/>
        </authorList>
    </citation>
    <scope>NUCLEOTIDE SEQUENCE [LARGE SCALE GENOMIC DNA]</scope>
    <source>
        <strain evidence="10 13">NBRC 100873</strain>
    </source>
</reference>
<dbReference type="GO" id="GO:0008168">
    <property type="term" value="F:methyltransferase activity"/>
    <property type="evidence" value="ECO:0007669"/>
    <property type="project" value="UniProtKB-KW"/>
</dbReference>
<feature type="transmembrane region" description="Helical" evidence="7">
    <location>
        <begin position="6"/>
        <end position="27"/>
    </location>
</feature>
<dbReference type="EMBL" id="FPAI01000002">
    <property type="protein sequence ID" value="SFS40244.1"/>
    <property type="molecule type" value="Genomic_DNA"/>
</dbReference>
<keyword evidence="13" id="KW-1185">Reference proteome</keyword>
<dbReference type="Pfam" id="PF01478">
    <property type="entry name" value="Peptidase_A24"/>
    <property type="match status" value="1"/>
</dbReference>
<reference evidence="11 12" key="1">
    <citation type="submission" date="2016-10" db="EMBL/GenBank/DDBJ databases">
        <authorList>
            <person name="de Groot N.N."/>
        </authorList>
    </citation>
    <scope>NUCLEOTIDE SEQUENCE [LARGE SCALE GENOMIC DNA]</scope>
    <source>
        <strain evidence="11 12">DSM 17074</strain>
    </source>
</reference>
<evidence type="ECO:0000313" key="10">
    <source>
        <dbReference type="EMBL" id="GEM03811.1"/>
    </source>
</evidence>
<dbReference type="Proteomes" id="UP000199139">
    <property type="component" value="Unassembled WGS sequence"/>
</dbReference>
<keyword evidence="11" id="KW-0808">Transferase</keyword>
<dbReference type="InterPro" id="IPR010627">
    <property type="entry name" value="Prepilin_pept_A24_N"/>
</dbReference>
<dbReference type="GO" id="GO:0006465">
    <property type="term" value="P:signal peptide processing"/>
    <property type="evidence" value="ECO:0007669"/>
    <property type="project" value="TreeGrafter"/>
</dbReference>
<evidence type="ECO:0000256" key="5">
    <source>
        <dbReference type="ARBA" id="ARBA00022989"/>
    </source>
</evidence>
<dbReference type="PANTHER" id="PTHR30487:SF0">
    <property type="entry name" value="PREPILIN LEADER PEPTIDASE_N-METHYLTRANSFERASE-RELATED"/>
    <property type="match status" value="1"/>
</dbReference>
<evidence type="ECO:0000256" key="3">
    <source>
        <dbReference type="ARBA" id="ARBA00022475"/>
    </source>
</evidence>
<comment type="similarity">
    <text evidence="2">Belongs to the peptidase A24 family.</text>
</comment>
<dbReference type="RefSeq" id="WP_062318948.1">
    <property type="nucleotide sequence ID" value="NZ_BJWJ01000005.1"/>
</dbReference>
<evidence type="ECO:0000313" key="13">
    <source>
        <dbReference type="Proteomes" id="UP000321773"/>
    </source>
</evidence>
<evidence type="ECO:0000256" key="6">
    <source>
        <dbReference type="ARBA" id="ARBA00023136"/>
    </source>
</evidence>
<comment type="subcellular location">
    <subcellularLocation>
        <location evidence="1">Cell membrane</location>
        <topology evidence="1">Multi-pass membrane protein</topology>
    </subcellularLocation>
</comment>
<evidence type="ECO:0000259" key="9">
    <source>
        <dbReference type="Pfam" id="PF06750"/>
    </source>
</evidence>
<keyword evidence="11" id="KW-0489">Methyltransferase</keyword>
<organism evidence="11 12">
    <name type="scientific">Halolactibacillus miurensis</name>
    <dbReference type="NCBI Taxonomy" id="306541"/>
    <lineage>
        <taxon>Bacteria</taxon>
        <taxon>Bacillati</taxon>
        <taxon>Bacillota</taxon>
        <taxon>Bacilli</taxon>
        <taxon>Bacillales</taxon>
        <taxon>Bacillaceae</taxon>
        <taxon>Halolactibacillus</taxon>
    </lineage>
</organism>